<dbReference type="AlphaFoldDB" id="A0A3R7GQ45"/>
<evidence type="ECO:0000313" key="6">
    <source>
        <dbReference type="Proteomes" id="UP000285883"/>
    </source>
</evidence>
<dbReference type="InterPro" id="IPR012308">
    <property type="entry name" value="DNA_ligase_ATP-dep_N"/>
</dbReference>
<evidence type="ECO:0000313" key="3">
    <source>
        <dbReference type="EMBL" id="RLN27069.1"/>
    </source>
</evidence>
<dbReference type="STRING" id="325452.A0A3R7GQ45"/>
<dbReference type="Proteomes" id="UP000285624">
    <property type="component" value="Unassembled WGS sequence"/>
</dbReference>
<dbReference type="PANTHER" id="PTHR43102">
    <property type="entry name" value="SLR1143 PROTEIN"/>
    <property type="match status" value="1"/>
</dbReference>
<evidence type="ECO:0000313" key="5">
    <source>
        <dbReference type="Proteomes" id="UP000285624"/>
    </source>
</evidence>
<protein>
    <recommendedName>
        <fullName evidence="2">GAF domain-containing protein</fullName>
    </recommendedName>
</protein>
<reference evidence="5 6" key="1">
    <citation type="submission" date="2018-07" db="EMBL/GenBank/DDBJ databases">
        <title>Genome sequencing of oomycete isolates from Chile give support for New Zealand origin for Phytophthora kernoviae and make available the first Nothophytophthora sp. genome.</title>
        <authorList>
            <person name="Studholme D.J."/>
            <person name="Sanfuentes E."/>
            <person name="Panda P."/>
            <person name="Hill R."/>
            <person name="Sambles C."/>
            <person name="Grant M."/>
            <person name="Williams N.M."/>
            <person name="Mcdougal R.L."/>
        </authorList>
    </citation>
    <scope>NUCLEOTIDE SEQUENCE [LARGE SCALE GENOMIC DNA]</scope>
    <source>
        <strain evidence="3">Chile2</strain>
        <strain evidence="4">Chile4</strain>
    </source>
</reference>
<accession>A0A3R7GQ45</accession>
<dbReference type="GO" id="GO:0006281">
    <property type="term" value="P:DNA repair"/>
    <property type="evidence" value="ECO:0007669"/>
    <property type="project" value="InterPro"/>
</dbReference>
<keyword evidence="5" id="KW-1185">Reference proteome</keyword>
<proteinExistence type="predicted"/>
<dbReference type="EMBL" id="MBDN02000119">
    <property type="protein sequence ID" value="RLN80126.1"/>
    <property type="molecule type" value="Genomic_DNA"/>
</dbReference>
<dbReference type="Pfam" id="PF04675">
    <property type="entry name" value="DNA_ligase_A_N"/>
    <property type="match status" value="1"/>
</dbReference>
<dbReference type="Gene3D" id="1.10.3260.10">
    <property type="entry name" value="DNA ligase, ATP-dependent, N-terminal domain"/>
    <property type="match status" value="1"/>
</dbReference>
<feature type="domain" description="GAF" evidence="2">
    <location>
        <begin position="108"/>
        <end position="252"/>
    </location>
</feature>
<dbReference type="Gene3D" id="3.30.450.40">
    <property type="match status" value="1"/>
</dbReference>
<keyword evidence="1" id="KW-0436">Ligase</keyword>
<evidence type="ECO:0000259" key="2">
    <source>
        <dbReference type="SMART" id="SM00065"/>
    </source>
</evidence>
<evidence type="ECO:0000313" key="4">
    <source>
        <dbReference type="EMBL" id="RLN80126.1"/>
    </source>
</evidence>
<name>A0A3R7GQ45_9STRA</name>
<organism evidence="3 6">
    <name type="scientific">Phytophthora kernoviae</name>
    <dbReference type="NCBI Taxonomy" id="325452"/>
    <lineage>
        <taxon>Eukaryota</taxon>
        <taxon>Sar</taxon>
        <taxon>Stramenopiles</taxon>
        <taxon>Oomycota</taxon>
        <taxon>Peronosporomycetes</taxon>
        <taxon>Peronosporales</taxon>
        <taxon>Peronosporaceae</taxon>
        <taxon>Phytophthora</taxon>
    </lineage>
</organism>
<dbReference type="GO" id="GO:0006310">
    <property type="term" value="P:DNA recombination"/>
    <property type="evidence" value="ECO:0007669"/>
    <property type="project" value="InterPro"/>
</dbReference>
<dbReference type="InterPro" id="IPR029016">
    <property type="entry name" value="GAF-like_dom_sf"/>
</dbReference>
<dbReference type="InterPro" id="IPR003018">
    <property type="entry name" value="GAF"/>
</dbReference>
<dbReference type="PANTHER" id="PTHR43102:SF2">
    <property type="entry name" value="GAF DOMAIN-CONTAINING PROTEIN"/>
    <property type="match status" value="1"/>
</dbReference>
<dbReference type="Pfam" id="PF01590">
    <property type="entry name" value="GAF"/>
    <property type="match status" value="1"/>
</dbReference>
<dbReference type="SMART" id="SM00065">
    <property type="entry name" value="GAF"/>
    <property type="match status" value="1"/>
</dbReference>
<dbReference type="InterPro" id="IPR036599">
    <property type="entry name" value="DNA_ligase_N_sf"/>
</dbReference>
<dbReference type="GO" id="GO:0003677">
    <property type="term" value="F:DNA binding"/>
    <property type="evidence" value="ECO:0007669"/>
    <property type="project" value="InterPro"/>
</dbReference>
<dbReference type="SUPFAM" id="SSF117018">
    <property type="entry name" value="ATP-dependent DNA ligase DNA-binding domain"/>
    <property type="match status" value="1"/>
</dbReference>
<evidence type="ECO:0000256" key="1">
    <source>
        <dbReference type="ARBA" id="ARBA00022598"/>
    </source>
</evidence>
<dbReference type="EMBL" id="MAYM02001071">
    <property type="protein sequence ID" value="RLN27069.1"/>
    <property type="molecule type" value="Genomic_DNA"/>
</dbReference>
<gene>
    <name evidence="3" type="ORF">BBI17_002503</name>
    <name evidence="4" type="ORF">BBO99_00004734</name>
</gene>
<sequence>MYFLEGGLLMVGNLLKTDSWVGDKKHVNVECATRICTFCIIRATDASIKANEDAMRGTLLNSRRLSAVSMLNSALTLGSVVQLWPQPIPDNETARLQVARHSTICSTEIDPTMNLLVNIVARTLECPTAFIGIMDESLLWIKASVGLDDRLTHMPRDGSICAHTLSQDATMIVNDTSVDKHFHAGDHVVGSSSMCYYAGTPIRVRGHCIGVVCALDVEPHSKTTDAMKSTLEAVANIVSELGGNQTLERELSHNLLERLSHVTAPRSFQLTDAFALKNADIKNARAASVKLLASGYRQLLTLPTSKELACALSLTASQLAPAYEGVELRFGIKSFMRFLKQLEKEQEGEDGGETQSLEMLLATYPDYGQATEALLDSGRIAVPVLEDEEIEPLSIRAVHEQLMAIAKDEGAGGVTRKQLLALRLLQKCRYPEERMFIVRMLAHQSLRIGMGEKSILAALASASFPSFDNRVGENDGVAGSDSLVQEKDWVEAVTLAYAQHPNYHTLAELLHADQQEENIAEKIRLLRNQARPITGVPVLTMSAYPVTSVAAVLDRVSKAKSRTATCEYKNLCGNGEHCYTIYLMKNPDTLNLSSTLTSN</sequence>
<comment type="caution">
    <text evidence="3">The sequence shown here is derived from an EMBL/GenBank/DDBJ whole genome shotgun (WGS) entry which is preliminary data.</text>
</comment>
<dbReference type="SUPFAM" id="SSF55781">
    <property type="entry name" value="GAF domain-like"/>
    <property type="match status" value="1"/>
</dbReference>
<dbReference type="GO" id="GO:0003910">
    <property type="term" value="F:DNA ligase (ATP) activity"/>
    <property type="evidence" value="ECO:0007669"/>
    <property type="project" value="InterPro"/>
</dbReference>
<dbReference type="Proteomes" id="UP000285883">
    <property type="component" value="Unassembled WGS sequence"/>
</dbReference>